<dbReference type="InterPro" id="IPR028055">
    <property type="entry name" value="YidC/Oxa/ALB_C"/>
</dbReference>
<dbReference type="KEGG" id="ccro:CMC5_061780"/>
<dbReference type="CDD" id="cd19961">
    <property type="entry name" value="EcYidC-like_peri"/>
    <property type="match status" value="1"/>
</dbReference>
<feature type="compositionally biased region" description="Basic and acidic residues" evidence="14">
    <location>
        <begin position="583"/>
        <end position="595"/>
    </location>
</feature>
<gene>
    <name evidence="13" type="primary">yidC</name>
    <name evidence="17" type="ORF">CMC5_061780</name>
</gene>
<keyword evidence="18" id="KW-1185">Reference proteome</keyword>
<evidence type="ECO:0000256" key="7">
    <source>
        <dbReference type="ARBA" id="ARBA00022927"/>
    </source>
</evidence>
<keyword evidence="6 13" id="KW-0812">Transmembrane</keyword>
<comment type="function">
    <text evidence="13">Required for the insertion and/or proper folding and/or complex formation of integral membrane proteins into the membrane. Involved in integration of membrane proteins that insert both dependently and independently of the Sec translocase complex, as well as at least some lipoproteins. Aids folding of multispanning membrane proteins.</text>
</comment>
<dbReference type="STRING" id="52.CMC5_061780"/>
<evidence type="ECO:0000256" key="9">
    <source>
        <dbReference type="ARBA" id="ARBA00023136"/>
    </source>
</evidence>
<dbReference type="InterPro" id="IPR001708">
    <property type="entry name" value="YidC/ALB3/OXA1/COX18"/>
</dbReference>
<sequence>MCLPPPVEDRRNRSDSLEWNDPKDLMERSNLLKWLFIGLAVLLFIQFGPKLFGEEQVERQPLGSLRDDTQAPERAAEEMCVIEGEGFKAELSSRGGSLRHFWLTLPKYQIVKEQDQKLPLDLVSTTLESRSPLRTDLRLLADAPQQQVEFHDLDWKLAAQDGKSCTFTHADANSDLTKVVAATGKSYELEVTLSVKNLSAEKRKHRLTVEQTAYHTQSETTGSFLQPTTEWATETIASTNERTDRQLPTDFEPKDFEDKEFTSEKWRRTPGDAQFAAVSSSYFSKIVIPIEGPRPAAETQIEEIWDSRKYRKQASDPNHGYVYRARLAYPETEIEPQGTTTYKLVAYAGPKERELLGTLGHNTTEVINLGWFSPIAKVLVSYLYVLHRAVGSWGWAIVLLTMTVRMLLFPLSLQQIKSAAAMRKLKPEMDSLNEKYKDDAAQRAVALQELWRKNKVANPLVGCFPLLLQMPVWFALYTALQTAVELYHTPFGPFIRDLASRDPYFVIPVVLGASSFIQQKLMPPQGDPAQQKMMLYMMPAVFTAMMLFLPAGLGVYMLTNTWLGIGQQVLVERYLKGRDGGGIEVREKSSGDDGKSAPALGKGKARVRG</sequence>
<evidence type="ECO:0000256" key="5">
    <source>
        <dbReference type="ARBA" id="ARBA00022475"/>
    </source>
</evidence>
<evidence type="ECO:0000256" key="1">
    <source>
        <dbReference type="ARBA" id="ARBA00004429"/>
    </source>
</evidence>
<protein>
    <recommendedName>
        <fullName evidence="3 13">Membrane protein insertase YidC</fullName>
    </recommendedName>
    <alternativeName>
        <fullName evidence="12 13">Foldase YidC</fullName>
    </alternativeName>
    <alternativeName>
        <fullName evidence="11 13">Membrane integrase YidC</fullName>
    </alternativeName>
    <alternativeName>
        <fullName evidence="13">Membrane protein YidC</fullName>
    </alternativeName>
</protein>
<accession>A0A0K1EMB7</accession>
<dbReference type="PATRIC" id="fig|52.7.peg.6791"/>
<evidence type="ECO:0000256" key="13">
    <source>
        <dbReference type="HAMAP-Rule" id="MF_01810"/>
    </source>
</evidence>
<keyword evidence="10 13" id="KW-0143">Chaperone</keyword>
<evidence type="ECO:0000313" key="18">
    <source>
        <dbReference type="Proteomes" id="UP000067626"/>
    </source>
</evidence>
<dbReference type="Pfam" id="PF02096">
    <property type="entry name" value="60KD_IMP"/>
    <property type="match status" value="1"/>
</dbReference>
<comment type="caution">
    <text evidence="13">Lacks conserved residue(s) required for the propagation of feature annotation.</text>
</comment>
<evidence type="ECO:0000256" key="8">
    <source>
        <dbReference type="ARBA" id="ARBA00022989"/>
    </source>
</evidence>
<dbReference type="InterPro" id="IPR019998">
    <property type="entry name" value="Membr_insert_YidC"/>
</dbReference>
<keyword evidence="5 13" id="KW-1003">Cell membrane</keyword>
<name>A0A0K1EMB7_CHOCO</name>
<evidence type="ECO:0000256" key="10">
    <source>
        <dbReference type="ARBA" id="ARBA00023186"/>
    </source>
</evidence>
<evidence type="ECO:0000256" key="2">
    <source>
        <dbReference type="ARBA" id="ARBA00010527"/>
    </source>
</evidence>
<dbReference type="GO" id="GO:0032977">
    <property type="term" value="F:membrane insertase activity"/>
    <property type="evidence" value="ECO:0007669"/>
    <property type="project" value="InterPro"/>
</dbReference>
<dbReference type="PANTHER" id="PTHR12428">
    <property type="entry name" value="OXA1"/>
    <property type="match status" value="1"/>
</dbReference>
<evidence type="ECO:0000313" key="17">
    <source>
        <dbReference type="EMBL" id="AKT41956.1"/>
    </source>
</evidence>
<dbReference type="EMBL" id="CP012159">
    <property type="protein sequence ID" value="AKT41956.1"/>
    <property type="molecule type" value="Genomic_DNA"/>
</dbReference>
<comment type="subunit">
    <text evidence="13">Interacts with the Sec translocase complex via SecD. Specifically interacts with transmembrane segments of nascent integral membrane proteins during membrane integration.</text>
</comment>
<comment type="subcellular location">
    <subcellularLocation>
        <location evidence="1">Cell inner membrane</location>
        <topology evidence="1">Multi-pass membrane protein</topology>
    </subcellularLocation>
    <subcellularLocation>
        <location evidence="13">Cell membrane</location>
        <topology evidence="13">Multi-pass membrane protein</topology>
    </subcellularLocation>
</comment>
<dbReference type="HAMAP" id="MF_01810">
    <property type="entry name" value="YidC_type1"/>
    <property type="match status" value="1"/>
</dbReference>
<reference evidence="17 18" key="1">
    <citation type="submission" date="2015-07" db="EMBL/GenBank/DDBJ databases">
        <title>Genome analysis of myxobacterium Chondromyces crocatus Cm c5 reveals a high potential for natural compound synthesis and the genetic basis for the loss of fruiting body formation.</title>
        <authorList>
            <person name="Zaburannyi N."/>
            <person name="Bunk B."/>
            <person name="Maier J."/>
            <person name="Overmann J."/>
            <person name="Mueller R."/>
        </authorList>
    </citation>
    <scope>NUCLEOTIDE SEQUENCE [LARGE SCALE GENOMIC DNA]</scope>
    <source>
        <strain evidence="17 18">Cm c5</strain>
    </source>
</reference>
<keyword evidence="9 13" id="KW-0472">Membrane</keyword>
<dbReference type="Pfam" id="PF14849">
    <property type="entry name" value="YidC_periplas"/>
    <property type="match status" value="1"/>
</dbReference>
<evidence type="ECO:0000259" key="16">
    <source>
        <dbReference type="Pfam" id="PF14849"/>
    </source>
</evidence>
<feature type="domain" description="Membrane insertase YidC N-terminal" evidence="16">
    <location>
        <begin position="82"/>
        <end position="380"/>
    </location>
</feature>
<dbReference type="PANTHER" id="PTHR12428:SF65">
    <property type="entry name" value="CYTOCHROME C OXIDASE ASSEMBLY PROTEIN COX18, MITOCHONDRIAL"/>
    <property type="match status" value="1"/>
</dbReference>
<organism evidence="17 18">
    <name type="scientific">Chondromyces crocatus</name>
    <dbReference type="NCBI Taxonomy" id="52"/>
    <lineage>
        <taxon>Bacteria</taxon>
        <taxon>Pseudomonadati</taxon>
        <taxon>Myxococcota</taxon>
        <taxon>Polyangia</taxon>
        <taxon>Polyangiales</taxon>
        <taxon>Polyangiaceae</taxon>
        <taxon>Chondromyces</taxon>
    </lineage>
</organism>
<evidence type="ECO:0000256" key="11">
    <source>
        <dbReference type="ARBA" id="ARBA00033245"/>
    </source>
</evidence>
<dbReference type="InterPro" id="IPR047196">
    <property type="entry name" value="YidC_ALB_C"/>
</dbReference>
<evidence type="ECO:0000259" key="15">
    <source>
        <dbReference type="Pfam" id="PF02096"/>
    </source>
</evidence>
<comment type="similarity">
    <text evidence="2 13">Belongs to the OXA1/ALB3/YidC family. Type 1 subfamily.</text>
</comment>
<feature type="transmembrane region" description="Helical" evidence="13">
    <location>
        <begin position="392"/>
        <end position="413"/>
    </location>
</feature>
<dbReference type="GO" id="GO:0005886">
    <property type="term" value="C:plasma membrane"/>
    <property type="evidence" value="ECO:0007669"/>
    <property type="project" value="UniProtKB-SubCell"/>
</dbReference>
<dbReference type="Gene3D" id="2.70.98.90">
    <property type="match status" value="1"/>
</dbReference>
<dbReference type="AlphaFoldDB" id="A0A0K1EMB7"/>
<dbReference type="CDD" id="cd20070">
    <property type="entry name" value="5TM_YidC_Alb3"/>
    <property type="match status" value="1"/>
</dbReference>
<dbReference type="InterPro" id="IPR038221">
    <property type="entry name" value="YidC_periplasmic_sf"/>
</dbReference>
<dbReference type="PRINTS" id="PR01900">
    <property type="entry name" value="YIDCPROTEIN"/>
</dbReference>
<evidence type="ECO:0000256" key="4">
    <source>
        <dbReference type="ARBA" id="ARBA00022448"/>
    </source>
</evidence>
<keyword evidence="7 13" id="KW-0653">Protein transport</keyword>
<feature type="region of interest" description="Disordered" evidence="14">
    <location>
        <begin position="583"/>
        <end position="609"/>
    </location>
</feature>
<dbReference type="NCBIfam" id="TIGR03593">
    <property type="entry name" value="yidC_nterm"/>
    <property type="match status" value="1"/>
</dbReference>
<keyword evidence="4 13" id="KW-0813">Transport</keyword>
<dbReference type="GO" id="GO:0051205">
    <property type="term" value="P:protein insertion into membrane"/>
    <property type="evidence" value="ECO:0007669"/>
    <property type="project" value="TreeGrafter"/>
</dbReference>
<evidence type="ECO:0000256" key="14">
    <source>
        <dbReference type="SAM" id="MobiDB-lite"/>
    </source>
</evidence>
<evidence type="ECO:0000256" key="12">
    <source>
        <dbReference type="ARBA" id="ARBA00033342"/>
    </source>
</evidence>
<keyword evidence="8 13" id="KW-1133">Transmembrane helix</keyword>
<dbReference type="GO" id="GO:0015031">
    <property type="term" value="P:protein transport"/>
    <property type="evidence" value="ECO:0007669"/>
    <property type="project" value="UniProtKB-KW"/>
</dbReference>
<evidence type="ECO:0000256" key="3">
    <source>
        <dbReference type="ARBA" id="ARBA00015325"/>
    </source>
</evidence>
<evidence type="ECO:0000256" key="6">
    <source>
        <dbReference type="ARBA" id="ARBA00022692"/>
    </source>
</evidence>
<dbReference type="PRINTS" id="PR00701">
    <property type="entry name" value="60KDINNERMP"/>
</dbReference>
<dbReference type="Proteomes" id="UP000067626">
    <property type="component" value="Chromosome"/>
</dbReference>
<feature type="transmembrane region" description="Helical" evidence="13">
    <location>
        <begin position="460"/>
        <end position="484"/>
    </location>
</feature>
<dbReference type="InterPro" id="IPR028053">
    <property type="entry name" value="Membr_insert_YidC_N"/>
</dbReference>
<proteinExistence type="inferred from homology"/>
<feature type="domain" description="Membrane insertase YidC/Oxa/ALB C-terminal" evidence="15">
    <location>
        <begin position="393"/>
        <end position="572"/>
    </location>
</feature>
<feature type="transmembrane region" description="Helical" evidence="13">
    <location>
        <begin position="534"/>
        <end position="558"/>
    </location>
</feature>
<dbReference type="NCBIfam" id="TIGR03592">
    <property type="entry name" value="yidC_oxa1_cterm"/>
    <property type="match status" value="1"/>
</dbReference>